<gene>
    <name evidence="2" type="ORF">PSON_ATCC_30995.1.T0140147</name>
</gene>
<feature type="repeat" description="ANK" evidence="1">
    <location>
        <begin position="689"/>
        <end position="721"/>
    </location>
</feature>
<name>A0A8S1KY79_9CILI</name>
<keyword evidence="3" id="KW-1185">Reference proteome</keyword>
<dbReference type="SMART" id="SM00248">
    <property type="entry name" value="ANK"/>
    <property type="match status" value="2"/>
</dbReference>
<dbReference type="PROSITE" id="PS50297">
    <property type="entry name" value="ANK_REP_REGION"/>
    <property type="match status" value="1"/>
</dbReference>
<organism evidence="2 3">
    <name type="scientific">Paramecium sonneborni</name>
    <dbReference type="NCBI Taxonomy" id="65129"/>
    <lineage>
        <taxon>Eukaryota</taxon>
        <taxon>Sar</taxon>
        <taxon>Alveolata</taxon>
        <taxon>Ciliophora</taxon>
        <taxon>Intramacronucleata</taxon>
        <taxon>Oligohymenophorea</taxon>
        <taxon>Peniculida</taxon>
        <taxon>Parameciidae</taxon>
        <taxon>Paramecium</taxon>
    </lineage>
</organism>
<dbReference type="AlphaFoldDB" id="A0A8S1KY79"/>
<feature type="repeat" description="ANK" evidence="1">
    <location>
        <begin position="656"/>
        <end position="688"/>
    </location>
</feature>
<sequence length="737" mass="87576">MIKHHLKLKFPKQDVVQAKSQTKSTFYIARRIVQSNSDRAIYLQNSKVTDQIIKNYKPTPASSRAYTTSHQRSYSTTPTNIKGQLSQNLDEQVQAINTDRPQSISLLSSEFQINTLTKTNRVVSLYQITAKEQQQKISINNPIFDKHDLEKQKQFYQSSFRSARSIQQNNEALIKIMKQHNDILDENPIIMKQGSLKKTQIFVNITYQEYERKSKQLFKRHKYGTQKQQIFLQKVLKNIKDSQSEKSESKLLIRKYSKIWKENFSQTQFQEQQKYTKSSQQFKLYFNQFVEKCLNKFRLYHQINEFLEIIEDRQQKNIQLLESIHDLRRLYIENHNIKITHTEIEEQQFRYKQEIISFGIIDILTEVKDEEFQSQYLIQDSLEDIQGKKLEYFQIEKSQDYQQYKIYPIINKLDNQTKNLLLSVESTDLDKIIYQNNIDEIALNMEYDKIEIRRFIAKIIFKKYSDILQGNYKNNNDIVDLEHNNYLYLQQQQIPAILDKKAMMMNLRKQTREAKFQGRKSILEFQKENFQIQKKLQNSGGLRNLHIPELSDIQLKRRKSKSMQNLSEIELDQGDEIVHTNESDQRDVIQKYYKDKPVKYKQQLKLQNLQIFDYAIRQENSAIVVLQMMIEHNLIDEFIDYLRQNPNFSLNSRNAQGKPLIMIAAQSGNKELVQYMINKNVLLNVKDLEGNTALHYAIAFGYYDIADLLLLNGANPYIKNRNDQNSQNWSQQLLQMQ</sequence>
<dbReference type="Proteomes" id="UP000692954">
    <property type="component" value="Unassembled WGS sequence"/>
</dbReference>
<comment type="caution">
    <text evidence="2">The sequence shown here is derived from an EMBL/GenBank/DDBJ whole genome shotgun (WGS) entry which is preliminary data.</text>
</comment>
<protein>
    <submittedName>
        <fullName evidence="2">Uncharacterized protein</fullName>
    </submittedName>
</protein>
<keyword evidence="1" id="KW-0040">ANK repeat</keyword>
<accession>A0A8S1KY79</accession>
<proteinExistence type="predicted"/>
<evidence type="ECO:0000313" key="2">
    <source>
        <dbReference type="EMBL" id="CAD8060168.1"/>
    </source>
</evidence>
<reference evidence="2" key="1">
    <citation type="submission" date="2021-01" db="EMBL/GenBank/DDBJ databases">
        <authorList>
            <consortium name="Genoscope - CEA"/>
            <person name="William W."/>
        </authorList>
    </citation>
    <scope>NUCLEOTIDE SEQUENCE</scope>
</reference>
<evidence type="ECO:0000313" key="3">
    <source>
        <dbReference type="Proteomes" id="UP000692954"/>
    </source>
</evidence>
<dbReference type="InterPro" id="IPR002110">
    <property type="entry name" value="Ankyrin_rpt"/>
</dbReference>
<dbReference type="PROSITE" id="PS50088">
    <property type="entry name" value="ANK_REPEAT"/>
    <property type="match status" value="2"/>
</dbReference>
<evidence type="ECO:0000256" key="1">
    <source>
        <dbReference type="PROSITE-ProRule" id="PRU00023"/>
    </source>
</evidence>
<dbReference type="Pfam" id="PF12796">
    <property type="entry name" value="Ank_2"/>
    <property type="match status" value="1"/>
</dbReference>
<dbReference type="OrthoDB" id="301636at2759"/>
<dbReference type="EMBL" id="CAJJDN010000014">
    <property type="protein sequence ID" value="CAD8060168.1"/>
    <property type="molecule type" value="Genomic_DNA"/>
</dbReference>
<dbReference type="PANTHER" id="PTHR24198:SF165">
    <property type="entry name" value="ANKYRIN REPEAT-CONTAINING PROTEIN-RELATED"/>
    <property type="match status" value="1"/>
</dbReference>
<dbReference type="PANTHER" id="PTHR24198">
    <property type="entry name" value="ANKYRIN REPEAT AND PROTEIN KINASE DOMAIN-CONTAINING PROTEIN"/>
    <property type="match status" value="1"/>
</dbReference>